<gene>
    <name evidence="2" type="ORF">NG821_03955</name>
</gene>
<evidence type="ECO:0000256" key="1">
    <source>
        <dbReference type="SAM" id="Coils"/>
    </source>
</evidence>
<dbReference type="InterPro" id="IPR019853">
    <property type="entry name" value="GldB-like"/>
</dbReference>
<organism evidence="2 3">
    <name type="scientific">Segatella cerevisiae</name>
    <dbReference type="NCBI Taxonomy" id="2053716"/>
    <lineage>
        <taxon>Bacteria</taxon>
        <taxon>Pseudomonadati</taxon>
        <taxon>Bacteroidota</taxon>
        <taxon>Bacteroidia</taxon>
        <taxon>Bacteroidales</taxon>
        <taxon>Prevotellaceae</taxon>
        <taxon>Segatella</taxon>
    </lineage>
</organism>
<comment type="caution">
    <text evidence="2">The sequence shown here is derived from an EMBL/GenBank/DDBJ whole genome shotgun (WGS) entry which is preliminary data.</text>
</comment>
<name>A0ABT1BV97_9BACT</name>
<dbReference type="Proteomes" id="UP001204015">
    <property type="component" value="Unassembled WGS sequence"/>
</dbReference>
<accession>A0ABT1BV97</accession>
<dbReference type="Pfam" id="PF25594">
    <property type="entry name" value="GldB_lipo"/>
    <property type="match status" value="1"/>
</dbReference>
<reference evidence="2 3" key="1">
    <citation type="submission" date="2022-06" db="EMBL/GenBank/DDBJ databases">
        <title>A taxonomic note on the genus Prevotella: Description of four novel genera and emended description of the genera Hallella and Xylanibacter.</title>
        <authorList>
            <person name="Hitch T.C.A."/>
        </authorList>
    </citation>
    <scope>NUCLEOTIDE SEQUENCE [LARGE SCALE GENOMIC DNA]</scope>
    <source>
        <strain evidence="2 3">DSM 100619</strain>
    </source>
</reference>
<sequence length="256" mass="30254">MIIFLCSACQFKWKPFNDDLSEPKLEIQRYDRLESRYFTTGDYSALQQMNTDYPIETRTLIEKMLQLGEIYDPNMRQKFLIYFQDSTLQSIIADVETEYANMDDLNEELKKAFSNLEDWIPDIPKPVFYAQIGALTQSVVVGDKSVGVSLDKYLGVNYPLYKKNYPFNQRQSMTRAFVVPDCINFYLLSLYPLKNSDRRTRWEHDMHMGKLMWITNKAIGNNIYDTPYVRIVNHYMKHHKLSIPDLLKLDDYSVLK</sequence>
<proteinExistence type="predicted"/>
<evidence type="ECO:0000313" key="2">
    <source>
        <dbReference type="EMBL" id="MCO6025005.1"/>
    </source>
</evidence>
<keyword evidence="1" id="KW-0175">Coiled coil</keyword>
<keyword evidence="3" id="KW-1185">Reference proteome</keyword>
<protein>
    <submittedName>
        <fullName evidence="2">Gliding motility protein GldB</fullName>
    </submittedName>
</protein>
<feature type="coiled-coil region" evidence="1">
    <location>
        <begin position="88"/>
        <end position="115"/>
    </location>
</feature>
<evidence type="ECO:0000313" key="3">
    <source>
        <dbReference type="Proteomes" id="UP001204015"/>
    </source>
</evidence>
<dbReference type="EMBL" id="JAMXLY010000009">
    <property type="protein sequence ID" value="MCO6025005.1"/>
    <property type="molecule type" value="Genomic_DNA"/>
</dbReference>